<name>A0ABU6SSA2_9FABA</name>
<proteinExistence type="predicted"/>
<dbReference type="EMBL" id="JASCZI010061691">
    <property type="protein sequence ID" value="MED6139311.1"/>
    <property type="molecule type" value="Genomic_DNA"/>
</dbReference>
<organism evidence="2 3">
    <name type="scientific">Stylosanthes scabra</name>
    <dbReference type="NCBI Taxonomy" id="79078"/>
    <lineage>
        <taxon>Eukaryota</taxon>
        <taxon>Viridiplantae</taxon>
        <taxon>Streptophyta</taxon>
        <taxon>Embryophyta</taxon>
        <taxon>Tracheophyta</taxon>
        <taxon>Spermatophyta</taxon>
        <taxon>Magnoliopsida</taxon>
        <taxon>eudicotyledons</taxon>
        <taxon>Gunneridae</taxon>
        <taxon>Pentapetalae</taxon>
        <taxon>rosids</taxon>
        <taxon>fabids</taxon>
        <taxon>Fabales</taxon>
        <taxon>Fabaceae</taxon>
        <taxon>Papilionoideae</taxon>
        <taxon>50 kb inversion clade</taxon>
        <taxon>dalbergioids sensu lato</taxon>
        <taxon>Dalbergieae</taxon>
        <taxon>Pterocarpus clade</taxon>
        <taxon>Stylosanthes</taxon>
    </lineage>
</organism>
<comment type="caution">
    <text evidence="2">The sequence shown here is derived from an EMBL/GenBank/DDBJ whole genome shotgun (WGS) entry which is preliminary data.</text>
</comment>
<protein>
    <recommendedName>
        <fullName evidence="4">Retrotransposon gag domain-containing protein</fullName>
    </recommendedName>
</protein>
<gene>
    <name evidence="2" type="ORF">PIB30_082623</name>
</gene>
<evidence type="ECO:0008006" key="4">
    <source>
        <dbReference type="Google" id="ProtNLM"/>
    </source>
</evidence>
<keyword evidence="3" id="KW-1185">Reference proteome</keyword>
<accession>A0ABU6SSA2</accession>
<feature type="region of interest" description="Disordered" evidence="1">
    <location>
        <begin position="70"/>
        <end position="108"/>
    </location>
</feature>
<dbReference type="Proteomes" id="UP001341840">
    <property type="component" value="Unassembled WGS sequence"/>
</dbReference>
<reference evidence="2 3" key="1">
    <citation type="journal article" date="2023" name="Plants (Basel)">
        <title>Bridging the Gap: Combining Genomics and Transcriptomics Approaches to Understand Stylosanthes scabra, an Orphan Legume from the Brazilian Caatinga.</title>
        <authorList>
            <person name="Ferreira-Neto J.R.C."/>
            <person name="da Silva M.D."/>
            <person name="Binneck E."/>
            <person name="de Melo N.F."/>
            <person name="da Silva R.H."/>
            <person name="de Melo A.L.T.M."/>
            <person name="Pandolfi V."/>
            <person name="Bustamante F.O."/>
            <person name="Brasileiro-Vidal A.C."/>
            <person name="Benko-Iseppon A.M."/>
        </authorList>
    </citation>
    <scope>NUCLEOTIDE SEQUENCE [LARGE SCALE GENOMIC DNA]</scope>
    <source>
        <tissue evidence="2">Leaves</tissue>
    </source>
</reference>
<evidence type="ECO:0000313" key="3">
    <source>
        <dbReference type="Proteomes" id="UP001341840"/>
    </source>
</evidence>
<evidence type="ECO:0000256" key="1">
    <source>
        <dbReference type="SAM" id="MobiDB-lite"/>
    </source>
</evidence>
<sequence>MQPRGSITTWDDLVNKFLTKFFPPQKLAKLRHDSQAFAQKDGKLELENSGLLIEKLTLKSLLIDKTIKVRSKEKERKTSEISKRKNEERNLEDQETKNLEHSGQKAHA</sequence>
<evidence type="ECO:0000313" key="2">
    <source>
        <dbReference type="EMBL" id="MED6139311.1"/>
    </source>
</evidence>